<dbReference type="Proteomes" id="UP000231198">
    <property type="component" value="Unassembled WGS sequence"/>
</dbReference>
<organism evidence="2 3">
    <name type="scientific">Candidatus Roizmanbacteria bacterium CG09_land_8_20_14_0_10_41_9</name>
    <dbReference type="NCBI Taxonomy" id="1974850"/>
    <lineage>
        <taxon>Bacteria</taxon>
        <taxon>Candidatus Roizmaniibacteriota</taxon>
    </lineage>
</organism>
<dbReference type="InterPro" id="IPR029058">
    <property type="entry name" value="AB_hydrolase_fold"/>
</dbReference>
<keyword evidence="1" id="KW-1133">Transmembrane helix</keyword>
<dbReference type="Pfam" id="PF02450">
    <property type="entry name" value="LCAT"/>
    <property type="match status" value="1"/>
</dbReference>
<dbReference type="GO" id="GO:0008374">
    <property type="term" value="F:O-acyltransferase activity"/>
    <property type="evidence" value="ECO:0007669"/>
    <property type="project" value="InterPro"/>
</dbReference>
<proteinExistence type="predicted"/>
<dbReference type="InterPro" id="IPR023296">
    <property type="entry name" value="Glyco_hydro_beta-prop_sf"/>
</dbReference>
<dbReference type="PANTHER" id="PTHR35279:SF1">
    <property type="entry name" value="ARABINANASE_LEVANSUCRASE_INVERTASE"/>
    <property type="match status" value="1"/>
</dbReference>
<name>A0A2H0WT31_9BACT</name>
<evidence type="ECO:0000313" key="2">
    <source>
        <dbReference type="EMBL" id="PIS15813.1"/>
    </source>
</evidence>
<sequence>MEARLYRRHKEKSSGFLQGYLLSYVDYSPLICSSLFVTMGIMNRYKTILKSKFFILNSIFCILCTIFFLLPTTVKAEWTKYPNNPVLSASEDGSDGTKNYAPFVMFENGIFKMWYHGVSGLIFKIYYAESPDGIHWNKTVKEPVVSPLSDHGEIAAAEPWVIHDETGYKMWFNAFGTNYVYRMRYATSVDGIHWDIRTEPVLDGQYGSWDAIGITHPSIYYDGSLYHLWYSSSNIQSGWKVGYATSPDGITWTKFAGNPLNFPSAGFAEAVSIMKIDDVFHAWYDTGYYRCTDIYHAVSKNGIDWACDGDCTVLTVGLDTQDSSEILSPSVLKLNSTYYMWYSADNGTTRHINLATEEIGKDPIVIIPGLFASWNRNGILHNENAGIYDWKIMPEVKEYEGIISTLKAIGYTEEDVFLFPYDWRKSVEETAGDLDVFLEQKVLLNHANKKVILIGHSLEGLVGRIWAQKYQKDSLNRLITVGTPHQGVAQVYKPLESGEIERDNTLLWLAEKLILILNKTGLESDRITFRRVFPVAYDLLPILNFLKNEAGEDLATEDLSIKNELLLPMIVVLTRFIQSLYLCTVISQIR</sequence>
<dbReference type="PANTHER" id="PTHR35279">
    <property type="match status" value="1"/>
</dbReference>
<evidence type="ECO:0000313" key="3">
    <source>
        <dbReference type="Proteomes" id="UP000231198"/>
    </source>
</evidence>
<evidence type="ECO:0000256" key="1">
    <source>
        <dbReference type="SAM" id="Phobius"/>
    </source>
</evidence>
<dbReference type="EMBL" id="PEZG01000036">
    <property type="protein sequence ID" value="PIS15813.1"/>
    <property type="molecule type" value="Genomic_DNA"/>
</dbReference>
<feature type="transmembrane region" description="Helical" evidence="1">
    <location>
        <begin position="53"/>
        <end position="70"/>
    </location>
</feature>
<reference evidence="3" key="1">
    <citation type="submission" date="2017-09" db="EMBL/GenBank/DDBJ databases">
        <title>Depth-based differentiation of microbial function through sediment-hosted aquifers and enrichment of novel symbionts in the deep terrestrial subsurface.</title>
        <authorList>
            <person name="Probst A.J."/>
            <person name="Ladd B."/>
            <person name="Jarett J.K."/>
            <person name="Geller-Mcgrath D.E."/>
            <person name="Sieber C.M.K."/>
            <person name="Emerson J.B."/>
            <person name="Anantharaman K."/>
            <person name="Thomas B.C."/>
            <person name="Malmstrom R."/>
            <person name="Stieglmeier M."/>
            <person name="Klingl A."/>
            <person name="Woyke T."/>
            <person name="Ryan C.M."/>
            <person name="Banfield J.F."/>
        </authorList>
    </citation>
    <scope>NUCLEOTIDE SEQUENCE [LARGE SCALE GENOMIC DNA]</scope>
</reference>
<dbReference type="SUPFAM" id="SSF75005">
    <property type="entry name" value="Arabinanase/levansucrase/invertase"/>
    <property type="match status" value="2"/>
</dbReference>
<dbReference type="Gene3D" id="2.115.10.20">
    <property type="entry name" value="Glycosyl hydrolase domain, family 43"/>
    <property type="match status" value="3"/>
</dbReference>
<comment type="caution">
    <text evidence="2">The sequence shown here is derived from an EMBL/GenBank/DDBJ whole genome shotgun (WGS) entry which is preliminary data.</text>
</comment>
<dbReference type="Gene3D" id="3.40.50.1820">
    <property type="entry name" value="alpha/beta hydrolase"/>
    <property type="match status" value="1"/>
</dbReference>
<keyword evidence="1" id="KW-0472">Membrane</keyword>
<dbReference type="InterPro" id="IPR003386">
    <property type="entry name" value="LACT/PDAT_acylTrfase"/>
</dbReference>
<keyword evidence="1" id="KW-0812">Transmembrane</keyword>
<dbReference type="AlphaFoldDB" id="A0A2H0WT31"/>
<dbReference type="SUPFAM" id="SSF53474">
    <property type="entry name" value="alpha/beta-Hydrolases"/>
    <property type="match status" value="1"/>
</dbReference>
<dbReference type="GO" id="GO:0006629">
    <property type="term" value="P:lipid metabolic process"/>
    <property type="evidence" value="ECO:0007669"/>
    <property type="project" value="InterPro"/>
</dbReference>
<accession>A0A2H0WT31</accession>
<protein>
    <submittedName>
        <fullName evidence="2">Uncharacterized protein</fullName>
    </submittedName>
</protein>
<gene>
    <name evidence="2" type="ORF">COT62_01665</name>
</gene>